<evidence type="ECO:0000313" key="2">
    <source>
        <dbReference type="EMBL" id="CAI8027474.1"/>
    </source>
</evidence>
<protein>
    <submittedName>
        <fullName evidence="2">Uncharacterized protein</fullName>
    </submittedName>
</protein>
<dbReference type="AlphaFoldDB" id="A0AA35WP07"/>
<evidence type="ECO:0000313" key="3">
    <source>
        <dbReference type="Proteomes" id="UP001174909"/>
    </source>
</evidence>
<dbReference type="Proteomes" id="UP001174909">
    <property type="component" value="Unassembled WGS sequence"/>
</dbReference>
<name>A0AA35WP07_GEOBA</name>
<gene>
    <name evidence="2" type="ORF">GBAR_LOCUS15714</name>
</gene>
<keyword evidence="3" id="KW-1185">Reference proteome</keyword>
<dbReference type="EMBL" id="CASHTH010002281">
    <property type="protein sequence ID" value="CAI8027474.1"/>
    <property type="molecule type" value="Genomic_DNA"/>
</dbReference>
<feature type="non-terminal residue" evidence="2">
    <location>
        <position position="192"/>
    </location>
</feature>
<comment type="caution">
    <text evidence="2">The sequence shown here is derived from an EMBL/GenBank/DDBJ whole genome shotgun (WGS) entry which is preliminary data.</text>
</comment>
<proteinExistence type="predicted"/>
<feature type="transmembrane region" description="Helical" evidence="1">
    <location>
        <begin position="89"/>
        <end position="109"/>
    </location>
</feature>
<sequence>QLSQSTLVEFPGQWDTQSSPSEHRQLLLCLRELVLLVIQGLVLLHIHKFHDLPSLHSLLVFLVYQVFPAVQLPQGIQVNRFSQSNHVDLVGLDLHVLLMVLQILVLLGIQVRHLDQQGPAVLGIQPLPCLLVILGILFLPCLQVVPTLPFVPVVLGILTVPVYLYLLSPHVLPGFLCPPLLLLVVPSHRSLP</sequence>
<reference evidence="2" key="1">
    <citation type="submission" date="2023-03" db="EMBL/GenBank/DDBJ databases">
        <authorList>
            <person name="Steffen K."/>
            <person name="Cardenas P."/>
        </authorList>
    </citation>
    <scope>NUCLEOTIDE SEQUENCE</scope>
</reference>
<feature type="transmembrane region" description="Helical" evidence="1">
    <location>
        <begin position="130"/>
        <end position="151"/>
    </location>
</feature>
<organism evidence="2 3">
    <name type="scientific">Geodia barretti</name>
    <name type="common">Barrett's horny sponge</name>
    <dbReference type="NCBI Taxonomy" id="519541"/>
    <lineage>
        <taxon>Eukaryota</taxon>
        <taxon>Metazoa</taxon>
        <taxon>Porifera</taxon>
        <taxon>Demospongiae</taxon>
        <taxon>Heteroscleromorpha</taxon>
        <taxon>Tetractinellida</taxon>
        <taxon>Astrophorina</taxon>
        <taxon>Geodiidae</taxon>
        <taxon>Geodia</taxon>
    </lineage>
</organism>
<keyword evidence="1" id="KW-1133">Transmembrane helix</keyword>
<keyword evidence="1" id="KW-0472">Membrane</keyword>
<evidence type="ECO:0000256" key="1">
    <source>
        <dbReference type="SAM" id="Phobius"/>
    </source>
</evidence>
<keyword evidence="1" id="KW-0812">Transmembrane</keyword>
<accession>A0AA35WP07</accession>